<protein>
    <recommendedName>
        <fullName evidence="2">Reverse transcriptase domain-containing protein</fullName>
    </recommendedName>
</protein>
<keyword evidence="4" id="KW-1185">Reference proteome</keyword>
<dbReference type="InterPro" id="IPR000477">
    <property type="entry name" value="RT_dom"/>
</dbReference>
<feature type="coiled-coil region" evidence="1">
    <location>
        <begin position="1"/>
        <end position="28"/>
    </location>
</feature>
<dbReference type="EMBL" id="JBHFFA010000007">
    <property type="protein sequence ID" value="KAL2611365.1"/>
    <property type="molecule type" value="Genomic_DNA"/>
</dbReference>
<evidence type="ECO:0000313" key="4">
    <source>
        <dbReference type="Proteomes" id="UP001605036"/>
    </source>
</evidence>
<dbReference type="PANTHER" id="PTHR31635:SF196">
    <property type="entry name" value="REVERSE TRANSCRIPTASE DOMAIN-CONTAINING PROTEIN-RELATED"/>
    <property type="match status" value="1"/>
</dbReference>
<proteinExistence type="predicted"/>
<reference evidence="3 4" key="1">
    <citation type="submission" date="2024-09" db="EMBL/GenBank/DDBJ databases">
        <title>Chromosome-scale assembly of Riccia fluitans.</title>
        <authorList>
            <person name="Paukszto L."/>
            <person name="Sawicki J."/>
            <person name="Karawczyk K."/>
            <person name="Piernik-Szablinska J."/>
            <person name="Szczecinska M."/>
            <person name="Mazdziarz M."/>
        </authorList>
    </citation>
    <scope>NUCLEOTIDE SEQUENCE [LARGE SCALE GENOMIC DNA]</scope>
    <source>
        <strain evidence="3">Rf_01</strain>
        <tissue evidence="3">Aerial parts of the thallus</tissue>
    </source>
</reference>
<dbReference type="Pfam" id="PF00078">
    <property type="entry name" value="RVT_1"/>
    <property type="match status" value="1"/>
</dbReference>
<dbReference type="CDD" id="cd01650">
    <property type="entry name" value="RT_nLTR_like"/>
    <property type="match status" value="1"/>
</dbReference>
<evidence type="ECO:0000256" key="1">
    <source>
        <dbReference type="SAM" id="Coils"/>
    </source>
</evidence>
<dbReference type="AlphaFoldDB" id="A0ABD1XRF7"/>
<sequence>MEVSLNQNTETIRRLKELEELVRTTEKLECNILRRRSRAEWTEKEETCSKYFFATLKSKQAQERLMHLVEEGGREITKEGAIMERVHSYYTDLYKQPLISQDDRREQEETLMLVDQLVSEEENLKLTATPDEGELEETMKLLPKGKAPREDGLPIEVLRELWTEISSHCLQFLREAWQQQRIGKSNTRAIVKLIPKSDKKEEVRNWRPISLLNLSYKLIGRVLAKRLKSTLSKLVDEEHTGFIQGRSIADNIVSLGLCQELANAQGRPVIFCKLDFVKAFNRVQHEFLWATMKQTGTNNLKCSAGPFYGAQIRIEALKHLWKEDWPYQEARPLDKSGNSCDGELVAKMRVSNAPYCRCNEAEETTSRLFFDCRNSQTRWRQLHHRSRSVQTSFRVTHSLLGTIDEALNTKEKGSPLIFIIFSITNAIWRDRNTLLFRGKNQNMPLSVCLESARQEVEGSFNKQSSAINWQRGIKALEELKELLGTSTQLEPPLDWNEQGVEGIDLNERRMENDPNDIT</sequence>
<evidence type="ECO:0000259" key="2">
    <source>
        <dbReference type="Pfam" id="PF00078"/>
    </source>
</evidence>
<organism evidence="3 4">
    <name type="scientific">Riccia fluitans</name>
    <dbReference type="NCBI Taxonomy" id="41844"/>
    <lineage>
        <taxon>Eukaryota</taxon>
        <taxon>Viridiplantae</taxon>
        <taxon>Streptophyta</taxon>
        <taxon>Embryophyta</taxon>
        <taxon>Marchantiophyta</taxon>
        <taxon>Marchantiopsida</taxon>
        <taxon>Marchantiidae</taxon>
        <taxon>Marchantiales</taxon>
        <taxon>Ricciaceae</taxon>
        <taxon>Riccia</taxon>
    </lineage>
</organism>
<feature type="domain" description="Reverse transcriptase" evidence="2">
    <location>
        <begin position="195"/>
        <end position="298"/>
    </location>
</feature>
<dbReference type="Proteomes" id="UP001605036">
    <property type="component" value="Unassembled WGS sequence"/>
</dbReference>
<accession>A0ABD1XRF7</accession>
<comment type="caution">
    <text evidence="3">The sequence shown here is derived from an EMBL/GenBank/DDBJ whole genome shotgun (WGS) entry which is preliminary data.</text>
</comment>
<dbReference type="InterPro" id="IPR043502">
    <property type="entry name" value="DNA/RNA_pol_sf"/>
</dbReference>
<gene>
    <name evidence="3" type="ORF">R1flu_023057</name>
</gene>
<name>A0ABD1XRF7_9MARC</name>
<dbReference type="PANTHER" id="PTHR31635">
    <property type="entry name" value="REVERSE TRANSCRIPTASE DOMAIN-CONTAINING PROTEIN-RELATED"/>
    <property type="match status" value="1"/>
</dbReference>
<keyword evidence="1" id="KW-0175">Coiled coil</keyword>
<dbReference type="SUPFAM" id="SSF56672">
    <property type="entry name" value="DNA/RNA polymerases"/>
    <property type="match status" value="1"/>
</dbReference>
<evidence type="ECO:0000313" key="3">
    <source>
        <dbReference type="EMBL" id="KAL2611365.1"/>
    </source>
</evidence>